<dbReference type="Pfam" id="PF00498">
    <property type="entry name" value="FHA"/>
    <property type="match status" value="1"/>
</dbReference>
<dbReference type="AlphaFoldDB" id="A0A1W6LH34"/>
<evidence type="ECO:0000313" key="3">
    <source>
        <dbReference type="EMBL" id="ARN23507.1"/>
    </source>
</evidence>
<protein>
    <submittedName>
        <fullName evidence="3">Uncharacterized protein</fullName>
    </submittedName>
</protein>
<dbReference type="CDD" id="cd00060">
    <property type="entry name" value="FHA"/>
    <property type="match status" value="1"/>
</dbReference>
<dbReference type="InterPro" id="IPR008984">
    <property type="entry name" value="SMAD_FHA_dom_sf"/>
</dbReference>
<feature type="region of interest" description="Disordered" evidence="1">
    <location>
        <begin position="311"/>
        <end position="331"/>
    </location>
</feature>
<evidence type="ECO:0000256" key="1">
    <source>
        <dbReference type="SAM" id="MobiDB-lite"/>
    </source>
</evidence>
<reference evidence="3 4" key="1">
    <citation type="submission" date="2016-04" db="EMBL/GenBank/DDBJ databases">
        <title>Complete genome sequence of natural rubber-degrading, novel Gram-negative bacterium, Rhizobacter gummiphilus strain NS21.</title>
        <authorList>
            <person name="Tabata M."/>
            <person name="Kasai D."/>
            <person name="Fukuda M."/>
        </authorList>
    </citation>
    <scope>NUCLEOTIDE SEQUENCE [LARGE SCALE GENOMIC DNA]</scope>
    <source>
        <strain evidence="3 4">NS21</strain>
    </source>
</reference>
<proteinExistence type="predicted"/>
<feature type="transmembrane region" description="Helical" evidence="2">
    <location>
        <begin position="250"/>
        <end position="269"/>
    </location>
</feature>
<accession>A0A1W6LH34</accession>
<dbReference type="RefSeq" id="WP_085753832.1">
    <property type="nucleotide sequence ID" value="NZ_BSPR01000017.1"/>
</dbReference>
<dbReference type="EMBL" id="CP015118">
    <property type="protein sequence ID" value="ARN23507.1"/>
    <property type="molecule type" value="Genomic_DNA"/>
</dbReference>
<dbReference type="PROSITE" id="PS50006">
    <property type="entry name" value="FHA_DOMAIN"/>
    <property type="match status" value="1"/>
</dbReference>
<dbReference type="Gene3D" id="2.60.200.20">
    <property type="match status" value="1"/>
</dbReference>
<keyword evidence="2" id="KW-0472">Membrane</keyword>
<dbReference type="InterPro" id="IPR000253">
    <property type="entry name" value="FHA_dom"/>
</dbReference>
<keyword evidence="2" id="KW-1133">Transmembrane helix</keyword>
<feature type="compositionally biased region" description="Acidic residues" evidence="1">
    <location>
        <begin position="320"/>
        <end position="331"/>
    </location>
</feature>
<dbReference type="STRING" id="946333.A4W93_28435"/>
<keyword evidence="4" id="KW-1185">Reference proteome</keyword>
<keyword evidence="2" id="KW-0812">Transmembrane</keyword>
<feature type="transmembrane region" description="Helical" evidence="2">
    <location>
        <begin position="191"/>
        <end position="215"/>
    </location>
</feature>
<dbReference type="Proteomes" id="UP000193427">
    <property type="component" value="Chromosome"/>
</dbReference>
<dbReference type="OrthoDB" id="5762105at2"/>
<feature type="transmembrane region" description="Helical" evidence="2">
    <location>
        <begin position="123"/>
        <end position="143"/>
    </location>
</feature>
<evidence type="ECO:0000313" key="4">
    <source>
        <dbReference type="Proteomes" id="UP000193427"/>
    </source>
</evidence>
<sequence length="331" mass="36119">MGALALIEILDRDGSVRHAQKVLSWPLRVGRSLDNDLVLDDPHVAGHHFQVNANDDGVYLTVGDTVNGVGIGSQRLAAGERWQAAAAPSSIVVGRSHLRLRLAEHPLPAEVPLRHTRVLAQRVTSIAWLVLVNLLLLVFATYLASDPEPLPRTLARDVMSGVALLFAWCGAWTLLSKLFTRQGHFAWHVRVLLTAAIVWQLLDGLMTLAAFAFSWPWLTGHSYVLETAVAAAALYFHLQAVEPHRPLVTRAFAAAAFVVGLGLTLWGNWQRSESTSSELYQAALFPPSFRVAKTVDTDHFLEGLEPLEASLDAKAKKPADEDDAGGGEEEE</sequence>
<dbReference type="SUPFAM" id="SSF49879">
    <property type="entry name" value="SMAD/FHA domain"/>
    <property type="match status" value="1"/>
</dbReference>
<name>A0A1W6LH34_9BURK</name>
<evidence type="ECO:0000256" key="2">
    <source>
        <dbReference type="SAM" id="Phobius"/>
    </source>
</evidence>
<organism evidence="3 4">
    <name type="scientific">Piscinibacter gummiphilus</name>
    <dbReference type="NCBI Taxonomy" id="946333"/>
    <lineage>
        <taxon>Bacteria</taxon>
        <taxon>Pseudomonadati</taxon>
        <taxon>Pseudomonadota</taxon>
        <taxon>Betaproteobacteria</taxon>
        <taxon>Burkholderiales</taxon>
        <taxon>Sphaerotilaceae</taxon>
        <taxon>Piscinibacter</taxon>
    </lineage>
</organism>
<feature type="transmembrane region" description="Helical" evidence="2">
    <location>
        <begin position="158"/>
        <end position="179"/>
    </location>
</feature>
<dbReference type="KEGG" id="rgu:A4W93_28435"/>
<gene>
    <name evidence="3" type="ORF">A4W93_28435</name>
</gene>